<dbReference type="EMBL" id="CAJNOH010000056">
    <property type="protein sequence ID" value="CAF0818554.1"/>
    <property type="molecule type" value="Genomic_DNA"/>
</dbReference>
<feature type="domain" description="TIL" evidence="3">
    <location>
        <begin position="80"/>
        <end position="139"/>
    </location>
</feature>
<evidence type="ECO:0000256" key="1">
    <source>
        <dbReference type="ARBA" id="ARBA00022690"/>
    </source>
</evidence>
<evidence type="ECO:0000313" key="6">
    <source>
        <dbReference type="Proteomes" id="UP000663870"/>
    </source>
</evidence>
<organism evidence="4 6">
    <name type="scientific">Rotaria sordida</name>
    <dbReference type="NCBI Taxonomy" id="392033"/>
    <lineage>
        <taxon>Eukaryota</taxon>
        <taxon>Metazoa</taxon>
        <taxon>Spiralia</taxon>
        <taxon>Gnathifera</taxon>
        <taxon>Rotifera</taxon>
        <taxon>Eurotatoria</taxon>
        <taxon>Bdelloidea</taxon>
        <taxon>Philodinida</taxon>
        <taxon>Philodinidae</taxon>
        <taxon>Rotaria</taxon>
    </lineage>
</organism>
<dbReference type="AlphaFoldDB" id="A0A813QGT0"/>
<dbReference type="GO" id="GO:0030414">
    <property type="term" value="F:peptidase inhibitor activity"/>
    <property type="evidence" value="ECO:0007669"/>
    <property type="project" value="UniProtKB-KW"/>
</dbReference>
<dbReference type="Gene3D" id="2.10.25.10">
    <property type="entry name" value="Laminin"/>
    <property type="match status" value="3"/>
</dbReference>
<evidence type="ECO:0000313" key="5">
    <source>
        <dbReference type="EMBL" id="CAF0818554.1"/>
    </source>
</evidence>
<dbReference type="SUPFAM" id="SSF57567">
    <property type="entry name" value="Serine protease inhibitors"/>
    <property type="match status" value="3"/>
</dbReference>
<protein>
    <recommendedName>
        <fullName evidence="3">TIL domain-containing protein</fullName>
    </recommendedName>
</protein>
<dbReference type="PANTHER" id="PTHR23259">
    <property type="entry name" value="RIDDLE"/>
    <property type="match status" value="1"/>
</dbReference>
<evidence type="ECO:0000259" key="3">
    <source>
        <dbReference type="Pfam" id="PF01826"/>
    </source>
</evidence>
<reference evidence="4" key="1">
    <citation type="submission" date="2021-02" db="EMBL/GenBank/DDBJ databases">
        <authorList>
            <person name="Nowell W R."/>
        </authorList>
    </citation>
    <scope>NUCLEOTIDE SEQUENCE</scope>
</reference>
<dbReference type="Pfam" id="PF01826">
    <property type="entry name" value="TIL"/>
    <property type="match status" value="2"/>
</dbReference>
<dbReference type="CDD" id="cd19941">
    <property type="entry name" value="TIL"/>
    <property type="match status" value="2"/>
</dbReference>
<comment type="caution">
    <text evidence="4">The sequence shown here is derived from an EMBL/GenBank/DDBJ whole genome shotgun (WGS) entry which is preliminary data.</text>
</comment>
<evidence type="ECO:0000313" key="4">
    <source>
        <dbReference type="EMBL" id="CAF0766838.1"/>
    </source>
</evidence>
<accession>A0A813QGT0</accession>
<name>A0A813QGT0_9BILA</name>
<keyword evidence="1" id="KW-0646">Protease inhibitor</keyword>
<dbReference type="InterPro" id="IPR051368">
    <property type="entry name" value="SerProtInhib-TIL_Domain"/>
</dbReference>
<keyword evidence="2" id="KW-1015">Disulfide bond</keyword>
<evidence type="ECO:0000256" key="2">
    <source>
        <dbReference type="ARBA" id="ARBA00023157"/>
    </source>
</evidence>
<gene>
    <name evidence="4" type="ORF">JXQ802_LOCUS2502</name>
    <name evidence="5" type="ORF">PYM288_LOCUS5460</name>
</gene>
<dbReference type="InterPro" id="IPR002919">
    <property type="entry name" value="TIL_dom"/>
</dbReference>
<sequence>MLFLSIYVDSTINNVRCGTNEKYMCGSSFIETCDYKPKIYTMVCQYGCFCKSGYVRRSNESRSPCIMLKNCPTKENSPKCRINEEYQQCGSACPPTCYDFSYPLPKESQACIAMCKPGCFCKQGYYRAKNNECVRPEKCCTGDNEQYTDCGSACVETCNYVPQFCTDQCVRGCFCQSTDCVRKDNSTGSSCIKRDQCPK</sequence>
<dbReference type="PANTHER" id="PTHR23259:SF82">
    <property type="entry name" value="SERINE PROTEASE INHIBITOR 1 PROTEIN"/>
    <property type="match status" value="1"/>
</dbReference>
<proteinExistence type="predicted"/>
<feature type="domain" description="TIL" evidence="3">
    <location>
        <begin position="142"/>
        <end position="197"/>
    </location>
</feature>
<dbReference type="InterPro" id="IPR036084">
    <property type="entry name" value="Ser_inhib-like_sf"/>
</dbReference>
<dbReference type="Proteomes" id="UP000663854">
    <property type="component" value="Unassembled WGS sequence"/>
</dbReference>
<dbReference type="Proteomes" id="UP000663870">
    <property type="component" value="Unassembled WGS sequence"/>
</dbReference>
<keyword evidence="6" id="KW-1185">Reference proteome</keyword>
<dbReference type="EMBL" id="CAJNOL010000031">
    <property type="protein sequence ID" value="CAF0766838.1"/>
    <property type="molecule type" value="Genomic_DNA"/>
</dbReference>